<dbReference type="EMBL" id="SNRW01003020">
    <property type="protein sequence ID" value="KAA6391024.1"/>
    <property type="molecule type" value="Genomic_DNA"/>
</dbReference>
<evidence type="ECO:0000313" key="3">
    <source>
        <dbReference type="Proteomes" id="UP000324800"/>
    </source>
</evidence>
<organism evidence="2 3">
    <name type="scientific">Streblomastix strix</name>
    <dbReference type="NCBI Taxonomy" id="222440"/>
    <lineage>
        <taxon>Eukaryota</taxon>
        <taxon>Metamonada</taxon>
        <taxon>Preaxostyla</taxon>
        <taxon>Oxymonadida</taxon>
        <taxon>Streblomastigidae</taxon>
        <taxon>Streblomastix</taxon>
    </lineage>
</organism>
<feature type="coiled-coil region" evidence="1">
    <location>
        <begin position="78"/>
        <end position="112"/>
    </location>
</feature>
<accession>A0A5J4W830</accession>
<evidence type="ECO:0000313" key="2">
    <source>
        <dbReference type="EMBL" id="KAA6391024.1"/>
    </source>
</evidence>
<comment type="caution">
    <text evidence="2">The sequence shown here is derived from an EMBL/GenBank/DDBJ whole genome shotgun (WGS) entry which is preliminary data.</text>
</comment>
<protein>
    <submittedName>
        <fullName evidence="2">Uncharacterized protein</fullName>
    </submittedName>
</protein>
<reference evidence="2 3" key="1">
    <citation type="submission" date="2019-03" db="EMBL/GenBank/DDBJ databases">
        <title>Single cell metagenomics reveals metabolic interactions within the superorganism composed of flagellate Streblomastix strix and complex community of Bacteroidetes bacteria on its surface.</title>
        <authorList>
            <person name="Treitli S.C."/>
            <person name="Kolisko M."/>
            <person name="Husnik F."/>
            <person name="Keeling P."/>
            <person name="Hampl V."/>
        </authorList>
    </citation>
    <scope>NUCLEOTIDE SEQUENCE [LARGE SCALE GENOMIC DNA]</scope>
    <source>
        <strain evidence="2">ST1C</strain>
    </source>
</reference>
<proteinExistence type="predicted"/>
<name>A0A5J4W830_9EUKA</name>
<dbReference type="AlphaFoldDB" id="A0A5J4W830"/>
<dbReference type="Proteomes" id="UP000324800">
    <property type="component" value="Unassembled WGS sequence"/>
</dbReference>
<keyword evidence="1" id="KW-0175">Coiled coil</keyword>
<evidence type="ECO:0000256" key="1">
    <source>
        <dbReference type="SAM" id="Coils"/>
    </source>
</evidence>
<sequence length="183" mass="21480">MKVQLEELLENLKQKQEKERQFAIKQKNNIDINSKYEIDYTYGYQPATSAYIPLPPFEIINAFYLTNLPPPLNYVNKFDQEEKRMNDRLIKAEKLQKELEDEERGIYKSSDQRDQEQEEINYSDTEIVSISFVDRNGYADIVNSYFDPKIYFGGHPAIVCEFYAPIIKVETAQNALVKFALEV</sequence>
<gene>
    <name evidence="2" type="ORF">EZS28_013451</name>
</gene>